<protein>
    <submittedName>
        <fullName evidence="3">Uncharacterized protein LOC108565847</fullName>
    </submittedName>
</protein>
<dbReference type="Proteomes" id="UP000695000">
    <property type="component" value="Unplaced"/>
</dbReference>
<gene>
    <name evidence="3" type="primary">LOC108565847</name>
</gene>
<evidence type="ECO:0000313" key="2">
    <source>
        <dbReference type="Proteomes" id="UP000695000"/>
    </source>
</evidence>
<feature type="region of interest" description="Disordered" evidence="1">
    <location>
        <begin position="190"/>
        <end position="216"/>
    </location>
</feature>
<proteinExistence type="predicted"/>
<feature type="region of interest" description="Disordered" evidence="1">
    <location>
        <begin position="1"/>
        <end position="26"/>
    </location>
</feature>
<reference evidence="3" key="1">
    <citation type="submission" date="2025-08" db="UniProtKB">
        <authorList>
            <consortium name="RefSeq"/>
        </authorList>
    </citation>
    <scope>IDENTIFICATION</scope>
    <source>
        <tissue evidence="3">Whole Larva</tissue>
    </source>
</reference>
<evidence type="ECO:0000256" key="1">
    <source>
        <dbReference type="SAM" id="MobiDB-lite"/>
    </source>
</evidence>
<sequence length="258" mass="29537">MMSKYTQANAPPPPNDNEYYENVRSGNYGNSEDLLIEYDSRLSGRESNANYQSQQAPQEFEMHCKCVYPQRHRGKYSSEQNIVAANRNLGSMSRLDNASQFSLDRKPRKQQHQQQLHHTYTCEQNQKILQRLERDASVKRMRSPEVVNTHRGTTNLLYDGYGPESCAITSYTYDKDVAVKCDDYGFRKGQGVKRTSERSNGQAKRRPAGDGMDSQMDDPELIFEVSDQIRDCPCACDHVIYGPGYTTCLQVSDIYKII</sequence>
<name>A0ABM1N2D7_NICVS</name>
<organism evidence="2 3">
    <name type="scientific">Nicrophorus vespilloides</name>
    <name type="common">Boreal carrion beetle</name>
    <dbReference type="NCBI Taxonomy" id="110193"/>
    <lineage>
        <taxon>Eukaryota</taxon>
        <taxon>Metazoa</taxon>
        <taxon>Ecdysozoa</taxon>
        <taxon>Arthropoda</taxon>
        <taxon>Hexapoda</taxon>
        <taxon>Insecta</taxon>
        <taxon>Pterygota</taxon>
        <taxon>Neoptera</taxon>
        <taxon>Endopterygota</taxon>
        <taxon>Coleoptera</taxon>
        <taxon>Polyphaga</taxon>
        <taxon>Staphyliniformia</taxon>
        <taxon>Silphidae</taxon>
        <taxon>Nicrophorinae</taxon>
        <taxon>Nicrophorus</taxon>
    </lineage>
</organism>
<dbReference type="GeneID" id="108565847"/>
<accession>A0ABM1N2D7</accession>
<evidence type="ECO:0000313" key="3">
    <source>
        <dbReference type="RefSeq" id="XP_017780987.1"/>
    </source>
</evidence>
<keyword evidence="2" id="KW-1185">Reference proteome</keyword>
<dbReference type="RefSeq" id="XP_017780987.1">
    <property type="nucleotide sequence ID" value="XM_017925498.1"/>
</dbReference>